<dbReference type="SUPFAM" id="SSF53474">
    <property type="entry name" value="alpha/beta-Hydrolases"/>
    <property type="match status" value="1"/>
</dbReference>
<dbReference type="PANTHER" id="PTHR48098:SF3">
    <property type="entry name" value="IRON(III) ENTEROBACTIN ESTERASE"/>
    <property type="match status" value="1"/>
</dbReference>
<sequence>MNREYYKWYSPVLEKDMELLVFGHSGACVLFFPPRTGRFYEYENWRLIETLQSKIEQGFLQVYCVDSIDVESFYSEGTFPDRKMARHLQYEQYILNEVLPLMHYKNPGSYMIAAGCSMGAYHAVNFAFKYPQYISKIVAMSGRYDLTQQLNHYNDLLEGYWDETIYFNMPSQYIHNISEQDLLNALRRLEIVLAVGRDDPFCENNKALSEALKSKGINNQLFIWDGEAHRARDWRKMLDIYL</sequence>
<dbReference type="Proteomes" id="UP001597387">
    <property type="component" value="Unassembled WGS sequence"/>
</dbReference>
<protein>
    <submittedName>
        <fullName evidence="1">Esterase family protein</fullName>
    </submittedName>
</protein>
<reference evidence="2" key="1">
    <citation type="journal article" date="2019" name="Int. J. Syst. Evol. Microbiol.">
        <title>The Global Catalogue of Microorganisms (GCM) 10K type strain sequencing project: providing services to taxonomists for standard genome sequencing and annotation.</title>
        <authorList>
            <consortium name="The Broad Institute Genomics Platform"/>
            <consortium name="The Broad Institute Genome Sequencing Center for Infectious Disease"/>
            <person name="Wu L."/>
            <person name="Ma J."/>
        </authorList>
    </citation>
    <scope>NUCLEOTIDE SEQUENCE [LARGE SCALE GENOMIC DNA]</scope>
    <source>
        <strain evidence="2">KCTC 42217</strain>
    </source>
</reference>
<dbReference type="Pfam" id="PF00756">
    <property type="entry name" value="Esterase"/>
    <property type="match status" value="1"/>
</dbReference>
<dbReference type="RefSeq" id="WP_255900899.1">
    <property type="nucleotide sequence ID" value="NZ_JAFMZO010000002.1"/>
</dbReference>
<dbReference type="InterPro" id="IPR000801">
    <property type="entry name" value="Esterase-like"/>
</dbReference>
<dbReference type="EMBL" id="JBHUHZ010000002">
    <property type="protein sequence ID" value="MFD2163417.1"/>
    <property type="molecule type" value="Genomic_DNA"/>
</dbReference>
<dbReference type="InterPro" id="IPR029058">
    <property type="entry name" value="AB_hydrolase_fold"/>
</dbReference>
<comment type="caution">
    <text evidence="1">The sequence shown here is derived from an EMBL/GenBank/DDBJ whole genome shotgun (WGS) entry which is preliminary data.</text>
</comment>
<dbReference type="PANTHER" id="PTHR48098">
    <property type="entry name" value="ENTEROCHELIN ESTERASE-RELATED"/>
    <property type="match status" value="1"/>
</dbReference>
<dbReference type="InterPro" id="IPR050583">
    <property type="entry name" value="Mycobacterial_A85_antigen"/>
</dbReference>
<evidence type="ECO:0000313" key="1">
    <source>
        <dbReference type="EMBL" id="MFD2163417.1"/>
    </source>
</evidence>
<keyword evidence="2" id="KW-1185">Reference proteome</keyword>
<name>A0ABW4ZPL3_9SPHI</name>
<organism evidence="1 2">
    <name type="scientific">Paradesertivirga mongoliensis</name>
    <dbReference type="NCBI Taxonomy" id="2100740"/>
    <lineage>
        <taxon>Bacteria</taxon>
        <taxon>Pseudomonadati</taxon>
        <taxon>Bacteroidota</taxon>
        <taxon>Sphingobacteriia</taxon>
        <taxon>Sphingobacteriales</taxon>
        <taxon>Sphingobacteriaceae</taxon>
        <taxon>Paradesertivirga</taxon>
    </lineage>
</organism>
<gene>
    <name evidence="1" type="ORF">ACFSJU_13500</name>
</gene>
<accession>A0ABW4ZPL3</accession>
<evidence type="ECO:0000313" key="2">
    <source>
        <dbReference type="Proteomes" id="UP001597387"/>
    </source>
</evidence>
<proteinExistence type="predicted"/>
<dbReference type="Gene3D" id="3.40.50.1820">
    <property type="entry name" value="alpha/beta hydrolase"/>
    <property type="match status" value="1"/>
</dbReference>